<evidence type="ECO:0000259" key="1">
    <source>
        <dbReference type="Pfam" id="PF01850"/>
    </source>
</evidence>
<reference evidence="2 3" key="1">
    <citation type="journal article" date="2021" name="Microbiol. Resour. Announc.">
        <title>Complete Genome Sequences of Three Human Oral Treponema parvum Isolates.</title>
        <authorList>
            <person name="Zeng H."/>
            <person name="Watt R.M."/>
        </authorList>
    </citation>
    <scope>NUCLEOTIDE SEQUENCE [LARGE SCALE GENOMIC DNA]</scope>
    <source>
        <strain evidence="2 3">ATCC 700770</strain>
    </source>
</reference>
<keyword evidence="3" id="KW-1185">Reference proteome</keyword>
<organism evidence="2 3">
    <name type="scientific">Treponema parvum</name>
    <dbReference type="NCBI Taxonomy" id="138851"/>
    <lineage>
        <taxon>Bacteria</taxon>
        <taxon>Pseudomonadati</taxon>
        <taxon>Spirochaetota</taxon>
        <taxon>Spirochaetia</taxon>
        <taxon>Spirochaetales</taxon>
        <taxon>Treponemataceae</taxon>
        <taxon>Treponema</taxon>
    </lineage>
</organism>
<feature type="domain" description="PIN" evidence="1">
    <location>
        <begin position="2"/>
        <end position="119"/>
    </location>
</feature>
<dbReference type="Gene3D" id="3.40.50.1010">
    <property type="entry name" value="5'-nuclease"/>
    <property type="match status" value="1"/>
</dbReference>
<dbReference type="PANTHER" id="PTHR36173">
    <property type="entry name" value="RIBONUCLEASE VAPC16-RELATED"/>
    <property type="match status" value="1"/>
</dbReference>
<name>A0A975F3A6_9SPIR</name>
<dbReference type="InterPro" id="IPR041705">
    <property type="entry name" value="PIN_Sll0205"/>
</dbReference>
<evidence type="ECO:0000313" key="3">
    <source>
        <dbReference type="Proteomes" id="UP000671908"/>
    </source>
</evidence>
<dbReference type="InterPro" id="IPR029060">
    <property type="entry name" value="PIN-like_dom_sf"/>
</dbReference>
<dbReference type="PANTHER" id="PTHR36173:SF2">
    <property type="entry name" value="RIBONUCLEASE VAPC16"/>
    <property type="match status" value="1"/>
</dbReference>
<dbReference type="SUPFAM" id="SSF88723">
    <property type="entry name" value="PIN domain-like"/>
    <property type="match status" value="1"/>
</dbReference>
<sequence length="126" mass="14589">MYLLDTHTFLWFLHNSPHISQKALNIIGTEEQIYVSIASFWEIAIKKSIGKLKIEYPIQKIETLCCEKDISLLHITSKHLDTLISLPNIHNDPFDRLLISQAMSENLSIITKDSIIPQYPVETIWQ</sequence>
<dbReference type="RefSeq" id="WP_210120300.1">
    <property type="nucleotide sequence ID" value="NZ_CP054142.1"/>
</dbReference>
<dbReference type="AlphaFoldDB" id="A0A975F3A6"/>
<proteinExistence type="predicted"/>
<dbReference type="CDD" id="cd09872">
    <property type="entry name" value="PIN_Sll0205-like"/>
    <property type="match status" value="1"/>
</dbReference>
<evidence type="ECO:0000313" key="2">
    <source>
        <dbReference type="EMBL" id="QTQ13612.1"/>
    </source>
</evidence>
<dbReference type="KEGG" id="tpav:HRQ91_03590"/>
<dbReference type="Pfam" id="PF01850">
    <property type="entry name" value="PIN"/>
    <property type="match status" value="1"/>
</dbReference>
<accession>A0A975F3A6</accession>
<dbReference type="EMBL" id="CP054142">
    <property type="protein sequence ID" value="QTQ13612.1"/>
    <property type="molecule type" value="Genomic_DNA"/>
</dbReference>
<gene>
    <name evidence="2" type="ORF">HRQ91_03590</name>
</gene>
<dbReference type="Proteomes" id="UP000671908">
    <property type="component" value="Chromosome"/>
</dbReference>
<protein>
    <submittedName>
        <fullName evidence="2">Type II toxin-antitoxin system VapC family toxin</fullName>
    </submittedName>
</protein>
<dbReference type="InterPro" id="IPR002716">
    <property type="entry name" value="PIN_dom"/>
</dbReference>
<dbReference type="InterPro" id="IPR052919">
    <property type="entry name" value="TA_system_RNase"/>
</dbReference>